<dbReference type="Proteomes" id="UP000704960">
    <property type="component" value="Unassembled WGS sequence"/>
</dbReference>
<dbReference type="EMBL" id="JACQMJ010000001">
    <property type="protein sequence ID" value="MBI4132001.1"/>
    <property type="molecule type" value="Genomic_DNA"/>
</dbReference>
<name>A0A932YV99_9BACT</name>
<protein>
    <submittedName>
        <fullName evidence="1">Uncharacterized protein</fullName>
    </submittedName>
</protein>
<accession>A0A932YV99</accession>
<evidence type="ECO:0000313" key="1">
    <source>
        <dbReference type="EMBL" id="MBI4132001.1"/>
    </source>
</evidence>
<proteinExistence type="predicted"/>
<dbReference type="AlphaFoldDB" id="A0A932YV99"/>
<comment type="caution">
    <text evidence="1">The sequence shown here is derived from an EMBL/GenBank/DDBJ whole genome shotgun (WGS) entry which is preliminary data.</text>
</comment>
<feature type="non-terminal residue" evidence="1">
    <location>
        <position position="807"/>
    </location>
</feature>
<sequence length="807" mass="83492">AIVGNAGKNQDKSRSVIVGMLGQVPAKVSAENGPIRPGDSLTSAALPGYAMAASAGDSTVGVALEGLAEGTGMIKALISRRNKSLTVAEVESAVVDRIAAMEIEDEVALLVSDAVKAYNFDPIVAAKITDEVDAVEASFGLALSQKAGELTNLINANKLSFVKEEGGKVAINTDLTVSGSLAAGNITASAITAYNDFVIANGTSTPISIKDTLARLTADEMTKTKLTVTQDLYAGNSFEVMGAQVAGAAIERPVFRIAADGTITVREDLVLSGYEMWLDIPGLVSVFAYDTAADADGGAWITGNRSASWYNEAIDASAEACNLDSNDRCGTRSFPQQAIIAAASDTLYIFNAQDGSLWKKITRHAGGSVLATDSISADDGDITAITAADGSVYIAQAGTVSILDFVNDQKQTLKQVQDDGSAGLITSSSITSLSTEAIAGKTYLAVAGDAGLDLVNLSDETASHYAGAAAGVVLAPSGDMYAIATSTLSVFARVHLQDELAPTSSYTATSTEPLLGLRVSADGATAYTAQGSDVLVFTYNRHPERSASGVEGSNVNTGLYLSTRRVRLAQDDEVITGLHVDERAQVIYAATASGVKALALGDGAVLATYESGEDSAGAPWSAVGASQVASLTRFGSNHEGELLSDTLVIATPQGLLAQSADYSLRALQASGGRVGSSERSGRLRITDEARFSGRIAVTDGQSRPVFNIDETTGNAFIREDIQFGEHRARRAVAGARDAFVYDTTQDADGGKWRVGVRGGSFPQKAILIAGTDGVSVFDAKDNSLVEALSAVASPLLVRARDGIMAVA</sequence>
<dbReference type="SUPFAM" id="SSF82171">
    <property type="entry name" value="DPP6 N-terminal domain-like"/>
    <property type="match status" value="1"/>
</dbReference>
<reference evidence="1" key="1">
    <citation type="submission" date="2020-07" db="EMBL/GenBank/DDBJ databases">
        <title>Huge and variable diversity of episymbiotic CPR bacteria and DPANN archaea in groundwater ecosystems.</title>
        <authorList>
            <person name="He C.Y."/>
            <person name="Keren R."/>
            <person name="Whittaker M."/>
            <person name="Farag I.F."/>
            <person name="Doudna J."/>
            <person name="Cate J.H.D."/>
            <person name="Banfield J.F."/>
        </authorList>
    </citation>
    <scope>NUCLEOTIDE SEQUENCE</scope>
    <source>
        <strain evidence="1">NC_groundwater_1226_Ag_S-0.1um_59_124</strain>
    </source>
</reference>
<organism evidence="1 2">
    <name type="scientific">Candidatus Sungiibacteriota bacterium</name>
    <dbReference type="NCBI Taxonomy" id="2750080"/>
    <lineage>
        <taxon>Bacteria</taxon>
        <taxon>Candidatus Sungiibacteriota</taxon>
    </lineage>
</organism>
<feature type="non-terminal residue" evidence="1">
    <location>
        <position position="1"/>
    </location>
</feature>
<evidence type="ECO:0000313" key="2">
    <source>
        <dbReference type="Proteomes" id="UP000704960"/>
    </source>
</evidence>
<gene>
    <name evidence="1" type="ORF">HY474_00005</name>
</gene>